<dbReference type="GO" id="GO:0005524">
    <property type="term" value="F:ATP binding"/>
    <property type="evidence" value="ECO:0007669"/>
    <property type="project" value="UniProtKB-UniRule"/>
</dbReference>
<evidence type="ECO:0000256" key="7">
    <source>
        <dbReference type="ARBA" id="ARBA00022840"/>
    </source>
</evidence>
<keyword evidence="3" id="KW-1003">Cell membrane</keyword>
<dbReference type="WBParaSite" id="Pan_g21768.t1">
    <property type="protein sequence ID" value="Pan_g21768.t1"/>
    <property type="gene ID" value="Pan_g21768"/>
</dbReference>
<protein>
    <recommendedName>
        <fullName evidence="9">Phosphatidylinositol 4-kinase type 2</fullName>
        <ecNumber evidence="9">2.7.1.67</ecNumber>
    </recommendedName>
</protein>
<dbReference type="InterPro" id="IPR000403">
    <property type="entry name" value="PI3/4_kinase_cat_dom"/>
</dbReference>
<keyword evidence="5 9" id="KW-0547">Nucleotide-binding</keyword>
<feature type="region of interest" description="Disordered" evidence="10">
    <location>
        <begin position="1"/>
        <end position="90"/>
    </location>
</feature>
<evidence type="ECO:0000313" key="12">
    <source>
        <dbReference type="Proteomes" id="UP000492821"/>
    </source>
</evidence>
<dbReference type="GO" id="GO:0004430">
    <property type="term" value="F:1-phosphatidylinositol 4-kinase activity"/>
    <property type="evidence" value="ECO:0007669"/>
    <property type="project" value="UniProtKB-UniRule"/>
</dbReference>
<dbReference type="Proteomes" id="UP000492821">
    <property type="component" value="Unassembled WGS sequence"/>
</dbReference>
<feature type="domain" description="PI3K/PI4K catalytic" evidence="11">
    <location>
        <begin position="143"/>
        <end position="449"/>
    </location>
</feature>
<sequence length="471" mass="53413">MAEVLVVEKPEPSGAGPDSPNVAVTGAHVFDDNSNLDNSQASKKDKKKPHKSVAAKRPVPSSNETSTRTAIGSVKENQETSRRGRECDSMERSCQSSELLSERALEKKISKFVANSCRQGVSNEKDQDFNEILQQAVEAIKNKVFPQLIPAGSSGSYFVFDKNHRHIGVFKPKDEEPFAPLNPKWPKFFQRLLCFCCFGRACLIPNNGYLSETGASLVDDRLGLNIVPKTRVVKLFSPTFFFGRKCCMRQIDVHPKEGSFQVFVHGYRSAADVLTEWATKGESAALSSEETDSFVYQFQKLCVLDYVIRNTDRHLDNWLIRHVPGEELHLAAIDNGLAFPVKHPEAASRFRKFPFAWAELPWARVPLNESLRDSLLALLTPMYVHNLCDDLKALFRHDKNTNRLLTYNQIRVFRGQLYNLRDGLLANEPPAEWVKRDQILVTRRYRQRPTSTDWAKCFKKRPADYSSPACC</sequence>
<keyword evidence="7 9" id="KW-0067">ATP-binding</keyword>
<reference evidence="12" key="1">
    <citation type="journal article" date="2013" name="Genetics">
        <title>The draft genome and transcriptome of Panagrellus redivivus are shaped by the harsh demands of a free-living lifestyle.</title>
        <authorList>
            <person name="Srinivasan J."/>
            <person name="Dillman A.R."/>
            <person name="Macchietto M.G."/>
            <person name="Heikkinen L."/>
            <person name="Lakso M."/>
            <person name="Fracchia K.M."/>
            <person name="Antoshechkin I."/>
            <person name="Mortazavi A."/>
            <person name="Wong G."/>
            <person name="Sternberg P.W."/>
        </authorList>
    </citation>
    <scope>NUCLEOTIDE SEQUENCE [LARGE SCALE GENOMIC DNA]</scope>
    <source>
        <strain evidence="12">MT8872</strain>
    </source>
</reference>
<evidence type="ECO:0000256" key="6">
    <source>
        <dbReference type="ARBA" id="ARBA00022777"/>
    </source>
</evidence>
<dbReference type="GO" id="GO:0005768">
    <property type="term" value="C:endosome"/>
    <property type="evidence" value="ECO:0007669"/>
    <property type="project" value="TreeGrafter"/>
</dbReference>
<evidence type="ECO:0000256" key="8">
    <source>
        <dbReference type="ARBA" id="ARBA00023136"/>
    </source>
</evidence>
<dbReference type="AlphaFoldDB" id="A0A7E4VKX9"/>
<dbReference type="GO" id="GO:0046854">
    <property type="term" value="P:phosphatidylinositol phosphate biosynthetic process"/>
    <property type="evidence" value="ECO:0007669"/>
    <property type="project" value="UniProtKB-UniRule"/>
</dbReference>
<evidence type="ECO:0000256" key="4">
    <source>
        <dbReference type="ARBA" id="ARBA00022679"/>
    </source>
</evidence>
<evidence type="ECO:0000259" key="11">
    <source>
        <dbReference type="PROSITE" id="PS50290"/>
    </source>
</evidence>
<dbReference type="PANTHER" id="PTHR12865:SF5">
    <property type="entry name" value="PHOSPHATIDYLINOSITOL 4-KINASE TYPE 2"/>
    <property type="match status" value="1"/>
</dbReference>
<reference evidence="13" key="2">
    <citation type="submission" date="2020-10" db="UniProtKB">
        <authorList>
            <consortium name="WormBaseParasite"/>
        </authorList>
    </citation>
    <scope>IDENTIFICATION</scope>
</reference>
<dbReference type="Gene3D" id="1.10.1070.20">
    <property type="match status" value="1"/>
</dbReference>
<feature type="compositionally biased region" description="Basic and acidic residues" evidence="10">
    <location>
        <begin position="1"/>
        <end position="11"/>
    </location>
</feature>
<feature type="compositionally biased region" description="Basic and acidic residues" evidence="10">
    <location>
        <begin position="76"/>
        <end position="90"/>
    </location>
</feature>
<dbReference type="InterPro" id="IPR039756">
    <property type="entry name" value="Lsb6/PI4K2"/>
</dbReference>
<name>A0A7E4VKX9_PANRE</name>
<evidence type="ECO:0000313" key="13">
    <source>
        <dbReference type="WBParaSite" id="Pan_g21768.t1"/>
    </source>
</evidence>
<evidence type="ECO:0000256" key="10">
    <source>
        <dbReference type="SAM" id="MobiDB-lite"/>
    </source>
</evidence>
<dbReference type="PROSITE" id="PS50290">
    <property type="entry name" value="PI3_4_KINASE_3"/>
    <property type="match status" value="1"/>
</dbReference>
<dbReference type="GO" id="GO:0007032">
    <property type="term" value="P:endosome organization"/>
    <property type="evidence" value="ECO:0007669"/>
    <property type="project" value="TreeGrafter"/>
</dbReference>
<comment type="similarity">
    <text evidence="2 9">Belongs to the PI3/PI4-kinase family. Type II PI4K subfamily.</text>
</comment>
<evidence type="ECO:0000256" key="1">
    <source>
        <dbReference type="ARBA" id="ARBA00004236"/>
    </source>
</evidence>
<evidence type="ECO:0000256" key="5">
    <source>
        <dbReference type="ARBA" id="ARBA00022741"/>
    </source>
</evidence>
<organism evidence="12 13">
    <name type="scientific">Panagrellus redivivus</name>
    <name type="common">Microworm</name>
    <dbReference type="NCBI Taxonomy" id="6233"/>
    <lineage>
        <taxon>Eukaryota</taxon>
        <taxon>Metazoa</taxon>
        <taxon>Ecdysozoa</taxon>
        <taxon>Nematoda</taxon>
        <taxon>Chromadorea</taxon>
        <taxon>Rhabditida</taxon>
        <taxon>Tylenchina</taxon>
        <taxon>Panagrolaimomorpha</taxon>
        <taxon>Panagrolaimoidea</taxon>
        <taxon>Panagrolaimidae</taxon>
        <taxon>Panagrellus</taxon>
    </lineage>
</organism>
<comment type="subcellular location">
    <subcellularLocation>
        <location evidence="1">Cell membrane</location>
    </subcellularLocation>
    <subcellularLocation>
        <location evidence="9">Membrane</location>
        <topology evidence="9">Peripheral membrane protein</topology>
    </subcellularLocation>
</comment>
<keyword evidence="12" id="KW-1185">Reference proteome</keyword>
<proteinExistence type="inferred from homology"/>
<feature type="compositionally biased region" description="Polar residues" evidence="10">
    <location>
        <begin position="60"/>
        <end position="70"/>
    </location>
</feature>
<accession>A0A7E4VKX9</accession>
<dbReference type="GO" id="GO:0005765">
    <property type="term" value="C:lysosomal membrane"/>
    <property type="evidence" value="ECO:0007669"/>
    <property type="project" value="TreeGrafter"/>
</dbReference>
<dbReference type="PANTHER" id="PTHR12865">
    <property type="entry name" value="PHOSPHATIDYLINOSITOL 4-KINASE TYPE-II"/>
    <property type="match status" value="1"/>
</dbReference>
<keyword evidence="6 9" id="KW-0418">Kinase</keyword>
<feature type="compositionally biased region" description="Basic residues" evidence="10">
    <location>
        <begin position="44"/>
        <end position="54"/>
    </location>
</feature>
<comment type="catalytic activity">
    <reaction evidence="9">
        <text>a 1,2-diacyl-sn-glycero-3-phospho-(1D-myo-inositol) + ATP = a 1,2-diacyl-sn-glycero-3-phospho-(1D-myo-inositol 4-phosphate) + ADP + H(+)</text>
        <dbReference type="Rhea" id="RHEA:19877"/>
        <dbReference type="ChEBI" id="CHEBI:15378"/>
        <dbReference type="ChEBI" id="CHEBI:30616"/>
        <dbReference type="ChEBI" id="CHEBI:57880"/>
        <dbReference type="ChEBI" id="CHEBI:58178"/>
        <dbReference type="ChEBI" id="CHEBI:456216"/>
        <dbReference type="EC" id="2.7.1.67"/>
    </reaction>
</comment>
<keyword evidence="8 9" id="KW-0472">Membrane</keyword>
<keyword evidence="4 9" id="KW-0808">Transferase</keyword>
<evidence type="ECO:0000256" key="3">
    <source>
        <dbReference type="ARBA" id="ARBA00022475"/>
    </source>
</evidence>
<dbReference type="GO" id="GO:0007030">
    <property type="term" value="P:Golgi organization"/>
    <property type="evidence" value="ECO:0007669"/>
    <property type="project" value="TreeGrafter"/>
</dbReference>
<dbReference type="GO" id="GO:0005886">
    <property type="term" value="C:plasma membrane"/>
    <property type="evidence" value="ECO:0007669"/>
    <property type="project" value="UniProtKB-SubCell"/>
</dbReference>
<dbReference type="GO" id="GO:0005802">
    <property type="term" value="C:trans-Golgi network"/>
    <property type="evidence" value="ECO:0007669"/>
    <property type="project" value="TreeGrafter"/>
</dbReference>
<evidence type="ECO:0000256" key="2">
    <source>
        <dbReference type="ARBA" id="ARBA00008941"/>
    </source>
</evidence>
<evidence type="ECO:0000256" key="9">
    <source>
        <dbReference type="RuleBase" id="RU367084"/>
    </source>
</evidence>
<dbReference type="Pfam" id="PF00454">
    <property type="entry name" value="PI3_PI4_kinase"/>
    <property type="match status" value="1"/>
</dbReference>
<dbReference type="EC" id="2.7.1.67" evidence="9"/>